<evidence type="ECO:0000256" key="1">
    <source>
        <dbReference type="ARBA" id="ARBA00000085"/>
    </source>
</evidence>
<name>A0ABT3GN67_9BACT</name>
<dbReference type="RefSeq" id="WP_264489077.1">
    <property type="nucleotide sequence ID" value="NZ_JAPDDT010000010.1"/>
</dbReference>
<dbReference type="InterPro" id="IPR036890">
    <property type="entry name" value="HATPase_C_sf"/>
</dbReference>
<dbReference type="InterPro" id="IPR050482">
    <property type="entry name" value="Sensor_HK_TwoCompSys"/>
</dbReference>
<comment type="caution">
    <text evidence="12">The sequence shown here is derived from an EMBL/GenBank/DDBJ whole genome shotgun (WGS) entry which is preliminary data.</text>
</comment>
<feature type="transmembrane region" description="Helical" evidence="9">
    <location>
        <begin position="13"/>
        <end position="35"/>
    </location>
</feature>
<comment type="catalytic activity">
    <reaction evidence="1">
        <text>ATP + protein L-histidine = ADP + protein N-phospho-L-histidine.</text>
        <dbReference type="EC" id="2.7.13.3"/>
    </reaction>
</comment>
<keyword evidence="8" id="KW-0902">Two-component regulatory system</keyword>
<dbReference type="CDD" id="cd16917">
    <property type="entry name" value="HATPase_UhpB-NarQ-NarX-like"/>
    <property type="match status" value="1"/>
</dbReference>
<dbReference type="Gene3D" id="1.20.5.1930">
    <property type="match status" value="1"/>
</dbReference>
<dbReference type="GO" id="GO:0016301">
    <property type="term" value="F:kinase activity"/>
    <property type="evidence" value="ECO:0007669"/>
    <property type="project" value="UniProtKB-KW"/>
</dbReference>
<keyword evidence="9" id="KW-0472">Membrane</keyword>
<evidence type="ECO:0000256" key="6">
    <source>
        <dbReference type="ARBA" id="ARBA00022777"/>
    </source>
</evidence>
<feature type="domain" description="Signal transduction histidine kinase subgroup 3 dimerisation and phosphoacceptor" evidence="11">
    <location>
        <begin position="52"/>
        <end position="115"/>
    </location>
</feature>
<dbReference type="InterPro" id="IPR011712">
    <property type="entry name" value="Sig_transdc_His_kin_sub3_dim/P"/>
</dbReference>
<protein>
    <recommendedName>
        <fullName evidence="2">histidine kinase</fullName>
        <ecNumber evidence="2">2.7.13.3</ecNumber>
    </recommendedName>
</protein>
<evidence type="ECO:0000256" key="7">
    <source>
        <dbReference type="ARBA" id="ARBA00022840"/>
    </source>
</evidence>
<feature type="domain" description="Histidine kinase/HSP90-like ATPase" evidence="10">
    <location>
        <begin position="163"/>
        <end position="246"/>
    </location>
</feature>
<keyword evidence="13" id="KW-1185">Reference proteome</keyword>
<dbReference type="Pfam" id="PF07730">
    <property type="entry name" value="HisKA_3"/>
    <property type="match status" value="1"/>
</dbReference>
<evidence type="ECO:0000259" key="10">
    <source>
        <dbReference type="Pfam" id="PF02518"/>
    </source>
</evidence>
<dbReference type="InterPro" id="IPR003594">
    <property type="entry name" value="HATPase_dom"/>
</dbReference>
<organism evidence="12 13">
    <name type="scientific">Luteolibacter arcticus</name>
    <dbReference type="NCBI Taxonomy" id="1581411"/>
    <lineage>
        <taxon>Bacteria</taxon>
        <taxon>Pseudomonadati</taxon>
        <taxon>Verrucomicrobiota</taxon>
        <taxon>Verrucomicrobiia</taxon>
        <taxon>Verrucomicrobiales</taxon>
        <taxon>Verrucomicrobiaceae</taxon>
        <taxon>Luteolibacter</taxon>
    </lineage>
</organism>
<dbReference type="PANTHER" id="PTHR24421:SF10">
    <property type="entry name" value="NITRATE_NITRITE SENSOR PROTEIN NARQ"/>
    <property type="match status" value="1"/>
</dbReference>
<evidence type="ECO:0000313" key="12">
    <source>
        <dbReference type="EMBL" id="MCW1924970.1"/>
    </source>
</evidence>
<evidence type="ECO:0000313" key="13">
    <source>
        <dbReference type="Proteomes" id="UP001320876"/>
    </source>
</evidence>
<keyword evidence="4" id="KW-0808">Transferase</keyword>
<gene>
    <name evidence="12" type="ORF">OKA05_20575</name>
</gene>
<dbReference type="SUPFAM" id="SSF55874">
    <property type="entry name" value="ATPase domain of HSP90 chaperone/DNA topoisomerase II/histidine kinase"/>
    <property type="match status" value="1"/>
</dbReference>
<dbReference type="EC" id="2.7.13.3" evidence="2"/>
<accession>A0ABT3GN67</accession>
<dbReference type="PANTHER" id="PTHR24421">
    <property type="entry name" value="NITRATE/NITRITE SENSOR PROTEIN NARX-RELATED"/>
    <property type="match status" value="1"/>
</dbReference>
<evidence type="ECO:0000259" key="11">
    <source>
        <dbReference type="Pfam" id="PF07730"/>
    </source>
</evidence>
<evidence type="ECO:0000256" key="8">
    <source>
        <dbReference type="ARBA" id="ARBA00023012"/>
    </source>
</evidence>
<keyword evidence="5" id="KW-0547">Nucleotide-binding</keyword>
<reference evidence="12 13" key="1">
    <citation type="submission" date="2022-10" db="EMBL/GenBank/DDBJ databases">
        <title>Luteolibacter arcticus strain CCTCC AB 2014275, whole genome shotgun sequencing project.</title>
        <authorList>
            <person name="Zhao G."/>
            <person name="Shen L."/>
        </authorList>
    </citation>
    <scope>NUCLEOTIDE SEQUENCE [LARGE SCALE GENOMIC DNA]</scope>
    <source>
        <strain evidence="12 13">CCTCC AB 2014275</strain>
    </source>
</reference>
<dbReference type="Proteomes" id="UP001320876">
    <property type="component" value="Unassembled WGS sequence"/>
</dbReference>
<keyword evidence="9" id="KW-0812">Transmembrane</keyword>
<evidence type="ECO:0000256" key="5">
    <source>
        <dbReference type="ARBA" id="ARBA00022741"/>
    </source>
</evidence>
<dbReference type="Gene3D" id="3.30.565.10">
    <property type="entry name" value="Histidine kinase-like ATPase, C-terminal domain"/>
    <property type="match status" value="1"/>
</dbReference>
<dbReference type="Pfam" id="PF02518">
    <property type="entry name" value="HATPase_c"/>
    <property type="match status" value="1"/>
</dbReference>
<evidence type="ECO:0000256" key="2">
    <source>
        <dbReference type="ARBA" id="ARBA00012438"/>
    </source>
</evidence>
<dbReference type="EMBL" id="JAPDDT010000010">
    <property type="protein sequence ID" value="MCW1924970.1"/>
    <property type="molecule type" value="Genomic_DNA"/>
</dbReference>
<keyword evidence="7" id="KW-0067">ATP-binding</keyword>
<evidence type="ECO:0000256" key="9">
    <source>
        <dbReference type="SAM" id="Phobius"/>
    </source>
</evidence>
<evidence type="ECO:0000256" key="4">
    <source>
        <dbReference type="ARBA" id="ARBA00022679"/>
    </source>
</evidence>
<proteinExistence type="predicted"/>
<sequence>MAVKVPLPFWKNFWFWAAFAAVLAVLSTIYGRHLIRKRINRHLRHAQLIADERLRIARDLHDDLGTRLSHISLLGAYAEGNVADADARATFGQITTMSRELITALSETVWMLNPKNNQLEALVDFLCRLVSEPCRLSEIRCRIDAMSATPNVAISHEFRHNVSLAVKEIVNNALKHSFATEIKMSIQLENTQLKIAITDNGVGIARKPNKTSLGLVNITERMSSIWGKCMIDQHEKEGLKVTLEAPIS</sequence>
<keyword evidence="9" id="KW-1133">Transmembrane helix</keyword>
<keyword evidence="6 12" id="KW-0418">Kinase</keyword>
<evidence type="ECO:0000256" key="3">
    <source>
        <dbReference type="ARBA" id="ARBA00022553"/>
    </source>
</evidence>
<keyword evidence="3" id="KW-0597">Phosphoprotein</keyword>